<evidence type="ECO:0000313" key="1">
    <source>
        <dbReference type="EMBL" id="NME97783.1"/>
    </source>
</evidence>
<dbReference type="Proteomes" id="UP000561326">
    <property type="component" value="Unassembled WGS sequence"/>
</dbReference>
<dbReference type="EMBL" id="JABAGO010000007">
    <property type="protein sequence ID" value="NME97783.1"/>
    <property type="molecule type" value="Genomic_DNA"/>
</dbReference>
<protein>
    <submittedName>
        <fullName evidence="1">Uncharacterized protein</fullName>
    </submittedName>
</protein>
<gene>
    <name evidence="1" type="ORF">HF838_05850</name>
</gene>
<organism evidence="1 2">
    <name type="scientific">Aneurinibacillus aneurinilyticus</name>
    <name type="common">Bacillus aneurinolyticus</name>
    <dbReference type="NCBI Taxonomy" id="1391"/>
    <lineage>
        <taxon>Bacteria</taxon>
        <taxon>Bacillati</taxon>
        <taxon>Bacillota</taxon>
        <taxon>Bacilli</taxon>
        <taxon>Bacillales</taxon>
        <taxon>Paenibacillaceae</taxon>
        <taxon>Aneurinibacillus group</taxon>
        <taxon>Aneurinibacillus</taxon>
    </lineage>
</organism>
<dbReference type="AlphaFoldDB" id="A0A848CPN7"/>
<proteinExistence type="predicted"/>
<comment type="caution">
    <text evidence="1">The sequence shown here is derived from an EMBL/GenBank/DDBJ whole genome shotgun (WGS) entry which is preliminary data.</text>
</comment>
<evidence type="ECO:0000313" key="2">
    <source>
        <dbReference type="Proteomes" id="UP000561326"/>
    </source>
</evidence>
<reference evidence="1 2" key="1">
    <citation type="submission" date="2020-04" db="EMBL/GenBank/DDBJ databases">
        <authorList>
            <person name="Hitch T.C.A."/>
            <person name="Wylensek D."/>
            <person name="Clavel T."/>
        </authorList>
    </citation>
    <scope>NUCLEOTIDE SEQUENCE [LARGE SCALE GENOMIC DNA]</scope>
    <source>
        <strain evidence="1 2">WB01_D5_05</strain>
    </source>
</reference>
<sequence length="73" mass="8470">MYPSYHMCHYPYDLKHETLGVTMPVVHHGLEEAKAILLPHTLKEVVAISCLMGKGYNYPTAWHIVDSWWMRGD</sequence>
<name>A0A848CPN7_ANEAE</name>
<accession>A0A848CPN7</accession>